<dbReference type="OrthoDB" id="5227693at2759"/>
<keyword evidence="1" id="KW-0472">Membrane</keyword>
<keyword evidence="1" id="KW-1133">Transmembrane helix</keyword>
<gene>
    <name evidence="2" type="ORF">NA56DRAFT_289290</name>
</gene>
<dbReference type="EMBL" id="KZ613467">
    <property type="protein sequence ID" value="PMD26554.1"/>
    <property type="molecule type" value="Genomic_DNA"/>
</dbReference>
<keyword evidence="3" id="KW-1185">Reference proteome</keyword>
<keyword evidence="1" id="KW-0812">Transmembrane</keyword>
<dbReference type="AlphaFoldDB" id="A0A2J6QJW1"/>
<reference evidence="2 3" key="1">
    <citation type="submission" date="2016-05" db="EMBL/GenBank/DDBJ databases">
        <title>A degradative enzymes factory behind the ericoid mycorrhizal symbiosis.</title>
        <authorList>
            <consortium name="DOE Joint Genome Institute"/>
            <person name="Martino E."/>
            <person name="Morin E."/>
            <person name="Grelet G."/>
            <person name="Kuo A."/>
            <person name="Kohler A."/>
            <person name="Daghino S."/>
            <person name="Barry K."/>
            <person name="Choi C."/>
            <person name="Cichocki N."/>
            <person name="Clum A."/>
            <person name="Copeland A."/>
            <person name="Hainaut M."/>
            <person name="Haridas S."/>
            <person name="Labutti K."/>
            <person name="Lindquist E."/>
            <person name="Lipzen A."/>
            <person name="Khouja H.-R."/>
            <person name="Murat C."/>
            <person name="Ohm R."/>
            <person name="Olson A."/>
            <person name="Spatafora J."/>
            <person name="Veneault-Fourrey C."/>
            <person name="Henrissat B."/>
            <person name="Grigoriev I."/>
            <person name="Martin F."/>
            <person name="Perotto S."/>
        </authorList>
    </citation>
    <scope>NUCLEOTIDE SEQUENCE [LARGE SCALE GENOMIC DNA]</scope>
    <source>
        <strain evidence="2 3">UAMH 7357</strain>
    </source>
</reference>
<proteinExistence type="predicted"/>
<evidence type="ECO:0000313" key="2">
    <source>
        <dbReference type="EMBL" id="PMD26554.1"/>
    </source>
</evidence>
<evidence type="ECO:0000313" key="3">
    <source>
        <dbReference type="Proteomes" id="UP000235672"/>
    </source>
</evidence>
<dbReference type="Proteomes" id="UP000235672">
    <property type="component" value="Unassembled WGS sequence"/>
</dbReference>
<feature type="transmembrane region" description="Helical" evidence="1">
    <location>
        <begin position="12"/>
        <end position="36"/>
    </location>
</feature>
<evidence type="ECO:0000256" key="1">
    <source>
        <dbReference type="SAM" id="Phobius"/>
    </source>
</evidence>
<sequence>MAVNNEEVTLILTYAAFAISIAAIILSLLQALLAYLQFDNSEVGRRRCSAEGMGEQWAGKTTRKFKWREWRYQVFFEVPVFYTAPPGITVGPLTKLKPKPKLLDGFWRVPSAESDKETSKTYQAKAIPMEVIEIQEHVQPIYKITGTESSCKHTMTKFSNDDEKWANVHTAEDEGCSWVLLLDALQGQEKASRAWDDTVERGLNHTICYLIQRKTCCWDFMPLNTTKPFATTNICHLIEIMSMLGLVWKELDLKKSSLSAEGNGYMVKSENVPGLGILTRFSRLSRAVHKENRIVPCDEVKRLCFGEVPSLFDLVREKLQVSPDRLDSCLKRLLPKLGNEHRELILGTKEGPPRSLIFPIQFELIAMLAKSVHIPGSRFRRLPNPCADNWYPGLDIAACLAAFAGNLKDCSSLGDHKLTTELQELFQHGRMDALHFDNGQTLVQKITKYSEATTCLADEKAGLYYYPQEDERQSMEEKATREYNTRLLDLLDSTLGCRQG</sequence>
<organism evidence="2 3">
    <name type="scientific">Hyaloscypha hepaticicola</name>
    <dbReference type="NCBI Taxonomy" id="2082293"/>
    <lineage>
        <taxon>Eukaryota</taxon>
        <taxon>Fungi</taxon>
        <taxon>Dikarya</taxon>
        <taxon>Ascomycota</taxon>
        <taxon>Pezizomycotina</taxon>
        <taxon>Leotiomycetes</taxon>
        <taxon>Helotiales</taxon>
        <taxon>Hyaloscyphaceae</taxon>
        <taxon>Hyaloscypha</taxon>
    </lineage>
</organism>
<protein>
    <submittedName>
        <fullName evidence="2">Uncharacterized protein</fullName>
    </submittedName>
</protein>
<name>A0A2J6QJW1_9HELO</name>
<accession>A0A2J6QJW1</accession>